<protein>
    <submittedName>
        <fullName evidence="2">CLUMA_CG008062, isoform A</fullName>
    </submittedName>
</protein>
<dbReference type="AlphaFoldDB" id="A0A1J1I830"/>
<evidence type="ECO:0000313" key="2">
    <source>
        <dbReference type="EMBL" id="CRK94561.1"/>
    </source>
</evidence>
<feature type="region of interest" description="Disordered" evidence="1">
    <location>
        <begin position="274"/>
        <end position="293"/>
    </location>
</feature>
<proteinExistence type="predicted"/>
<feature type="compositionally biased region" description="Basic and acidic residues" evidence="1">
    <location>
        <begin position="274"/>
        <end position="292"/>
    </location>
</feature>
<accession>A0A1J1I830</accession>
<organism evidence="2 3">
    <name type="scientific">Clunio marinus</name>
    <dbReference type="NCBI Taxonomy" id="568069"/>
    <lineage>
        <taxon>Eukaryota</taxon>
        <taxon>Metazoa</taxon>
        <taxon>Ecdysozoa</taxon>
        <taxon>Arthropoda</taxon>
        <taxon>Hexapoda</taxon>
        <taxon>Insecta</taxon>
        <taxon>Pterygota</taxon>
        <taxon>Neoptera</taxon>
        <taxon>Endopterygota</taxon>
        <taxon>Diptera</taxon>
        <taxon>Nematocera</taxon>
        <taxon>Chironomoidea</taxon>
        <taxon>Chironomidae</taxon>
        <taxon>Clunio</taxon>
    </lineage>
</organism>
<evidence type="ECO:0000256" key="1">
    <source>
        <dbReference type="SAM" id="MobiDB-lite"/>
    </source>
</evidence>
<dbReference type="STRING" id="568069.A0A1J1I830"/>
<reference evidence="2 3" key="1">
    <citation type="submission" date="2015-04" db="EMBL/GenBank/DDBJ databases">
        <authorList>
            <person name="Syromyatnikov M.Y."/>
            <person name="Popov V.N."/>
        </authorList>
    </citation>
    <scope>NUCLEOTIDE SEQUENCE [LARGE SCALE GENOMIC DNA]</scope>
</reference>
<dbReference type="OrthoDB" id="8037134at2759"/>
<gene>
    <name evidence="2" type="ORF">CLUMA_CG008062</name>
</gene>
<name>A0A1J1I830_9DIPT</name>
<sequence>MINESYDGKETPNKKRKRECISRFVSSTPIKTANKENFAFSDSLCMEVKSIAELVAERNSSKLQKANDFEVIRKPPKKKKKNSEECCFVNPCLDLKVNEKVINPFEVVRSDKSEAIKLAHGVSNAGLDVDALPEQIDASKTSTNPFEVVREIELPKEVKGIDNSALEINPPTHTPLMLPLPFTPTVNHRIDFSQMPCNLTPVTLLTSKLVLENNETEAAIGTPKKIPTINARKSLSVISEEAEIDIKQELDNYQLQLENSINEAKLQNRKFELNKTEANQEKPETKEEEENKAVSTSVAVVNNATYTKETVECCSIKEVTSITVEVRRETNIDDDNNDDVQFEEVDSFEDDIGKLGQFKRAYRVEAPSTFKRPTSKTSTETQPKKLNLGGSIRRSIRKFINHKSDKTNEDESDKHGGIFETIRHSLRRKPKPKAEPVNFENSVMGRAVFKQTSTEDGPKKTLERSTLKRHVVKTMKTFMENVEEFDHY</sequence>
<keyword evidence="3" id="KW-1185">Reference proteome</keyword>
<dbReference type="EMBL" id="CVRI01000039">
    <property type="protein sequence ID" value="CRK94561.1"/>
    <property type="molecule type" value="Genomic_DNA"/>
</dbReference>
<dbReference type="Proteomes" id="UP000183832">
    <property type="component" value="Unassembled WGS sequence"/>
</dbReference>
<evidence type="ECO:0000313" key="3">
    <source>
        <dbReference type="Proteomes" id="UP000183832"/>
    </source>
</evidence>